<feature type="domain" description="ABC transporter" evidence="6">
    <location>
        <begin position="2"/>
        <end position="230"/>
    </location>
</feature>
<evidence type="ECO:0000256" key="3">
    <source>
        <dbReference type="ARBA" id="ARBA00022741"/>
    </source>
</evidence>
<evidence type="ECO:0000256" key="4">
    <source>
        <dbReference type="ARBA" id="ARBA00022748"/>
    </source>
</evidence>
<dbReference type="EMBL" id="UOEU01000248">
    <property type="protein sequence ID" value="VAW31555.1"/>
    <property type="molecule type" value="Genomic_DNA"/>
</dbReference>
<keyword evidence="4" id="KW-0201">Cytochrome c-type biogenesis</keyword>
<dbReference type="GO" id="GO:0022857">
    <property type="term" value="F:transmembrane transporter activity"/>
    <property type="evidence" value="ECO:0007669"/>
    <property type="project" value="InterPro"/>
</dbReference>
<dbReference type="Gene3D" id="3.40.50.300">
    <property type="entry name" value="P-loop containing nucleotide triphosphate hydrolases"/>
    <property type="match status" value="1"/>
</dbReference>
<dbReference type="Pfam" id="PF00005">
    <property type="entry name" value="ABC_tran"/>
    <property type="match status" value="1"/>
</dbReference>
<comment type="similarity">
    <text evidence="1">Belongs to the ABC transporter superfamily.</text>
</comment>
<evidence type="ECO:0000313" key="7">
    <source>
        <dbReference type="EMBL" id="VAW31555.1"/>
    </source>
</evidence>
<keyword evidence="3" id="KW-0547">Nucleotide-binding</keyword>
<dbReference type="InterPro" id="IPR003593">
    <property type="entry name" value="AAA+_ATPase"/>
</dbReference>
<protein>
    <recommendedName>
        <fullName evidence="6">ABC transporter domain-containing protein</fullName>
    </recommendedName>
</protein>
<evidence type="ECO:0000256" key="5">
    <source>
        <dbReference type="ARBA" id="ARBA00022840"/>
    </source>
</evidence>
<dbReference type="SMART" id="SM00382">
    <property type="entry name" value="AAA"/>
    <property type="match status" value="1"/>
</dbReference>
<dbReference type="InterPro" id="IPR050763">
    <property type="entry name" value="ABC_transporter_ATP-binding"/>
</dbReference>
<dbReference type="InterPro" id="IPR003439">
    <property type="entry name" value="ABC_transporter-like_ATP-bd"/>
</dbReference>
<reference evidence="7" key="1">
    <citation type="submission" date="2018-06" db="EMBL/GenBank/DDBJ databases">
        <authorList>
            <person name="Zhirakovskaya E."/>
        </authorList>
    </citation>
    <scope>NUCLEOTIDE SEQUENCE</scope>
</reference>
<keyword evidence="5" id="KW-0067">ATP-binding</keyword>
<evidence type="ECO:0000259" key="6">
    <source>
        <dbReference type="PROSITE" id="PS50893"/>
    </source>
</evidence>
<dbReference type="SUPFAM" id="SSF52540">
    <property type="entry name" value="P-loop containing nucleoside triphosphate hydrolases"/>
    <property type="match status" value="1"/>
</dbReference>
<organism evidence="7">
    <name type="scientific">hydrothermal vent metagenome</name>
    <dbReference type="NCBI Taxonomy" id="652676"/>
    <lineage>
        <taxon>unclassified sequences</taxon>
        <taxon>metagenomes</taxon>
        <taxon>ecological metagenomes</taxon>
    </lineage>
</organism>
<evidence type="ECO:0000256" key="1">
    <source>
        <dbReference type="ARBA" id="ARBA00005417"/>
    </source>
</evidence>
<dbReference type="NCBIfam" id="TIGR01189">
    <property type="entry name" value="ccmA"/>
    <property type="match status" value="1"/>
</dbReference>
<proteinExistence type="inferred from homology"/>
<dbReference type="InterPro" id="IPR027417">
    <property type="entry name" value="P-loop_NTPase"/>
</dbReference>
<dbReference type="GO" id="GO:0005524">
    <property type="term" value="F:ATP binding"/>
    <property type="evidence" value="ECO:0007669"/>
    <property type="project" value="UniProtKB-KW"/>
</dbReference>
<keyword evidence="2" id="KW-0813">Transport</keyword>
<name>A0A3B0UKK1_9ZZZZ</name>
<gene>
    <name evidence="7" type="ORF">MNBD_CHLOROFLEXI01-4092</name>
</gene>
<dbReference type="PANTHER" id="PTHR42711:SF5">
    <property type="entry name" value="ABC TRANSPORTER ATP-BINDING PROTEIN NATA"/>
    <property type="match status" value="1"/>
</dbReference>
<dbReference type="AlphaFoldDB" id="A0A3B0UKK1"/>
<dbReference type="PANTHER" id="PTHR42711">
    <property type="entry name" value="ABC TRANSPORTER ATP-BINDING PROTEIN"/>
    <property type="match status" value="1"/>
</dbReference>
<sequence length="241" mass="26406">MIEINGLVKKYGFNLVLRGLSLHVPPGAFVTLVGPNGAGKSTLMRIVATLLKPTAGNVKIGGWEMPQFSNKVRQHIGLVSHQTLLYGDLTAAENLLFFAKLYQLEDSDARVAAALKRVGLAARQRDAVRMFSRGMMQRLTIARATLHEPDVLLLDEPYTGLDQDASALLDGLLQRESENGRTILMITHDLVHGLNLCDRIAILNRGKIVQEINSGEVSGNEFLDIYAAHTGRKPVLDRDAS</sequence>
<dbReference type="GO" id="GO:0016887">
    <property type="term" value="F:ATP hydrolysis activity"/>
    <property type="evidence" value="ECO:0007669"/>
    <property type="project" value="InterPro"/>
</dbReference>
<evidence type="ECO:0000256" key="2">
    <source>
        <dbReference type="ARBA" id="ARBA00022448"/>
    </source>
</evidence>
<dbReference type="GO" id="GO:0017004">
    <property type="term" value="P:cytochrome complex assembly"/>
    <property type="evidence" value="ECO:0007669"/>
    <property type="project" value="UniProtKB-KW"/>
</dbReference>
<dbReference type="CDD" id="cd03230">
    <property type="entry name" value="ABC_DR_subfamily_A"/>
    <property type="match status" value="1"/>
</dbReference>
<dbReference type="InterPro" id="IPR005895">
    <property type="entry name" value="ABC_transptr_haem_export_CcmA"/>
</dbReference>
<dbReference type="PROSITE" id="PS50893">
    <property type="entry name" value="ABC_TRANSPORTER_2"/>
    <property type="match status" value="1"/>
</dbReference>
<accession>A0A3B0UKK1</accession>